<evidence type="ECO:0000313" key="1">
    <source>
        <dbReference type="EMBL" id="GHA04895.1"/>
    </source>
</evidence>
<evidence type="ECO:0008006" key="3">
    <source>
        <dbReference type="Google" id="ProtNLM"/>
    </source>
</evidence>
<protein>
    <recommendedName>
        <fullName evidence="3">DUF1570 domain-containing protein</fullName>
    </recommendedName>
</protein>
<comment type="caution">
    <text evidence="1">The sequence shown here is derived from an EMBL/GenBank/DDBJ whole genome shotgun (WGS) entry which is preliminary data.</text>
</comment>
<dbReference type="EMBL" id="BMXA01000002">
    <property type="protein sequence ID" value="GHA04895.1"/>
    <property type="molecule type" value="Genomic_DNA"/>
</dbReference>
<gene>
    <name evidence="1" type="ORF">GCM10008090_12990</name>
</gene>
<dbReference type="Proteomes" id="UP000614811">
    <property type="component" value="Unassembled WGS sequence"/>
</dbReference>
<evidence type="ECO:0000313" key="2">
    <source>
        <dbReference type="Proteomes" id="UP000614811"/>
    </source>
</evidence>
<dbReference type="AlphaFoldDB" id="A0A918RMG7"/>
<accession>A0A918RMG7</accession>
<proteinExistence type="predicted"/>
<name>A0A918RMG7_9GAMM</name>
<dbReference type="RefSeq" id="WP_189399225.1">
    <property type="nucleotide sequence ID" value="NZ_BMXA01000002.1"/>
</dbReference>
<sequence>MPISKFLFTLFTPKKTDYNRQVLEWVTDESERVHGLHRMNWEAIYSKADRDFSDVDQDDLWSNIAYSWLRSLQSDLGEAYAISESANFILLSCQSVPFNKALLSSLETNRRRLLRFLEGVALDDGVGKFAVMVFEDADRYYDYVSYFGKQEGTFGLSGGMFVDHGYGHLIFPHGEIENTEVVAAHEMSHALVRHLNLPLWLDEGIAVNMEAVLKGHNSSPISHEMFDQHQSFWNEETIQEFWSGESFSRPDEGQNLSYQLARILVFNLVKDFAAFVAFCNQADWKDAGEKAMLENYGLSLQDLLFNFLGEGEWSPAVGSW</sequence>
<reference evidence="1" key="2">
    <citation type="submission" date="2020-09" db="EMBL/GenBank/DDBJ databases">
        <authorList>
            <person name="Sun Q."/>
            <person name="Kim S."/>
        </authorList>
    </citation>
    <scope>NUCLEOTIDE SEQUENCE</scope>
    <source>
        <strain evidence="1">KCTC 12711</strain>
    </source>
</reference>
<reference evidence="1" key="1">
    <citation type="journal article" date="2014" name="Int. J. Syst. Evol. Microbiol.">
        <title>Complete genome sequence of Corynebacterium casei LMG S-19264T (=DSM 44701T), isolated from a smear-ripened cheese.</title>
        <authorList>
            <consortium name="US DOE Joint Genome Institute (JGI-PGF)"/>
            <person name="Walter F."/>
            <person name="Albersmeier A."/>
            <person name="Kalinowski J."/>
            <person name="Ruckert C."/>
        </authorList>
    </citation>
    <scope>NUCLEOTIDE SEQUENCE</scope>
    <source>
        <strain evidence="1">KCTC 12711</strain>
    </source>
</reference>
<keyword evidence="2" id="KW-1185">Reference proteome</keyword>
<organism evidence="1 2">
    <name type="scientific">Arenicella chitinivorans</name>
    <dbReference type="NCBI Taxonomy" id="1329800"/>
    <lineage>
        <taxon>Bacteria</taxon>
        <taxon>Pseudomonadati</taxon>
        <taxon>Pseudomonadota</taxon>
        <taxon>Gammaproteobacteria</taxon>
        <taxon>Arenicellales</taxon>
        <taxon>Arenicellaceae</taxon>
        <taxon>Arenicella</taxon>
    </lineage>
</organism>